<dbReference type="InterPro" id="IPR019675">
    <property type="entry name" value="DUF2550"/>
</dbReference>
<proteinExistence type="predicted"/>
<dbReference type="RefSeq" id="WP_301162554.1">
    <property type="nucleotide sequence ID" value="NZ_JAUHTB010000009.1"/>
</dbReference>
<dbReference type="EMBL" id="JAUHTB010000009">
    <property type="protein sequence ID" value="MDN4506174.1"/>
    <property type="molecule type" value="Genomic_DNA"/>
</dbReference>
<evidence type="ECO:0000313" key="1">
    <source>
        <dbReference type="EMBL" id="MDN4506174.1"/>
    </source>
</evidence>
<sequence>MSRLTAPIEIILGVVILVVLVPVVAAVVYRLVVVRRNSTSVLVRRAGEDAWGYGAVRYSDTEVAFYRLMSVKFGADVRLDRRTLVIGPRRQPTGPELDVAEEGEMIVTFSGQDRRGRPVEGELCVAPAKLTGMLAWVEACSTEQIRSRRPHR</sequence>
<dbReference type="Pfam" id="PF10739">
    <property type="entry name" value="DUF2550"/>
    <property type="match status" value="1"/>
</dbReference>
<dbReference type="Proteomes" id="UP001172702">
    <property type="component" value="Unassembled WGS sequence"/>
</dbReference>
<evidence type="ECO:0000313" key="2">
    <source>
        <dbReference type="Proteomes" id="UP001172702"/>
    </source>
</evidence>
<protein>
    <submittedName>
        <fullName evidence="1">DUF2550 family protein</fullName>
    </submittedName>
</protein>
<reference evidence="1 2" key="1">
    <citation type="submission" date="2023-07" db="EMBL/GenBank/DDBJ databases">
        <title>Strategy for survival of the halotoleranting strain Dietzia MX2 from the Yakshinskoe mineral salts deposit.</title>
        <authorList>
            <person name="Kharitonova M.A."/>
            <person name="Kupriyanova-Ashina F.G."/>
            <person name="Shakirov T.R."/>
            <person name="Vafina M.S."/>
            <person name="Ilinskaya O.N."/>
        </authorList>
    </citation>
    <scope>NUCLEOTIDE SEQUENCE [LARGE SCALE GENOMIC DNA]</scope>
    <source>
        <strain evidence="1 2">MX2</strain>
    </source>
</reference>
<name>A0ABT8H2L5_9ACTN</name>
<comment type="caution">
    <text evidence="1">The sequence shown here is derived from an EMBL/GenBank/DDBJ whole genome shotgun (WGS) entry which is preliminary data.</text>
</comment>
<gene>
    <name evidence="1" type="ORF">QYF62_08900</name>
</gene>
<keyword evidence="2" id="KW-1185">Reference proteome</keyword>
<organism evidence="1 2">
    <name type="scientific">Dietzia maris</name>
    <dbReference type="NCBI Taxonomy" id="37915"/>
    <lineage>
        <taxon>Bacteria</taxon>
        <taxon>Bacillati</taxon>
        <taxon>Actinomycetota</taxon>
        <taxon>Actinomycetes</taxon>
        <taxon>Mycobacteriales</taxon>
        <taxon>Dietziaceae</taxon>
        <taxon>Dietzia</taxon>
    </lineage>
</organism>
<accession>A0ABT8H2L5</accession>